<dbReference type="InterPro" id="IPR002104">
    <property type="entry name" value="Integrase_catalytic"/>
</dbReference>
<organism evidence="3 4">
    <name type="scientific">Ligilactobacillus ruminis DSM 20403 = NBRC 102161</name>
    <dbReference type="NCBI Taxonomy" id="1423798"/>
    <lineage>
        <taxon>Bacteria</taxon>
        <taxon>Bacillati</taxon>
        <taxon>Bacillota</taxon>
        <taxon>Bacilli</taxon>
        <taxon>Lactobacillales</taxon>
        <taxon>Lactobacillaceae</taxon>
        <taxon>Ligilactobacillus</taxon>
    </lineage>
</organism>
<sequence>MIPARANDWLKWIYKKYPQKKITLHGFRHTHASLLFEAGATIKEVQTRLGHSSSKTTLDIYTHVTQSKKQEVAQKFANYIDL</sequence>
<accession>A0A1I2QK05</accession>
<dbReference type="Proteomes" id="UP000182635">
    <property type="component" value="Unassembled WGS sequence"/>
</dbReference>
<reference evidence="4" key="1">
    <citation type="submission" date="2016-10" db="EMBL/GenBank/DDBJ databases">
        <authorList>
            <person name="Varghese N."/>
            <person name="Submissions S."/>
        </authorList>
    </citation>
    <scope>NUCLEOTIDE SEQUENCE [LARGE SCALE GENOMIC DNA]</scope>
    <source>
        <strain evidence="4">DSM 20403</strain>
    </source>
</reference>
<dbReference type="Pfam" id="PF00589">
    <property type="entry name" value="Phage_integrase"/>
    <property type="match status" value="1"/>
</dbReference>
<name>A0A1I2QK05_9LACO</name>
<protein>
    <submittedName>
        <fullName evidence="3">Phage integrase family protein</fullName>
    </submittedName>
</protein>
<keyword evidence="1" id="KW-0233">DNA recombination</keyword>
<evidence type="ECO:0000256" key="1">
    <source>
        <dbReference type="ARBA" id="ARBA00023172"/>
    </source>
</evidence>
<dbReference type="GO" id="GO:0003677">
    <property type="term" value="F:DNA binding"/>
    <property type="evidence" value="ECO:0007669"/>
    <property type="project" value="InterPro"/>
</dbReference>
<evidence type="ECO:0000259" key="2">
    <source>
        <dbReference type="PROSITE" id="PS51898"/>
    </source>
</evidence>
<feature type="domain" description="Tyr recombinase" evidence="2">
    <location>
        <begin position="1"/>
        <end position="74"/>
    </location>
</feature>
<dbReference type="EMBL" id="FOPI01000008">
    <property type="protein sequence ID" value="SFG26036.1"/>
    <property type="molecule type" value="Genomic_DNA"/>
</dbReference>
<dbReference type="PROSITE" id="PS51898">
    <property type="entry name" value="TYR_RECOMBINASE"/>
    <property type="match status" value="1"/>
</dbReference>
<gene>
    <name evidence="3" type="ORF">SAMN02910432_00590</name>
</gene>
<dbReference type="GO" id="GO:0006310">
    <property type="term" value="P:DNA recombination"/>
    <property type="evidence" value="ECO:0007669"/>
    <property type="project" value="UniProtKB-KW"/>
</dbReference>
<evidence type="ECO:0000313" key="4">
    <source>
        <dbReference type="Proteomes" id="UP000182635"/>
    </source>
</evidence>
<dbReference type="InterPro" id="IPR011010">
    <property type="entry name" value="DNA_brk_join_enz"/>
</dbReference>
<dbReference type="AlphaFoldDB" id="A0A1I2QK05"/>
<proteinExistence type="predicted"/>
<dbReference type="GO" id="GO:0015074">
    <property type="term" value="P:DNA integration"/>
    <property type="evidence" value="ECO:0007669"/>
    <property type="project" value="InterPro"/>
</dbReference>
<evidence type="ECO:0000313" key="3">
    <source>
        <dbReference type="EMBL" id="SFG26036.1"/>
    </source>
</evidence>
<dbReference type="InterPro" id="IPR013762">
    <property type="entry name" value="Integrase-like_cat_sf"/>
</dbReference>
<dbReference type="SUPFAM" id="SSF56349">
    <property type="entry name" value="DNA breaking-rejoining enzymes"/>
    <property type="match status" value="1"/>
</dbReference>
<dbReference type="Gene3D" id="1.10.443.10">
    <property type="entry name" value="Intergrase catalytic core"/>
    <property type="match status" value="1"/>
</dbReference>